<dbReference type="Proteomes" id="UP001177023">
    <property type="component" value="Unassembled WGS sequence"/>
</dbReference>
<dbReference type="GO" id="GO:0005759">
    <property type="term" value="C:mitochondrial matrix"/>
    <property type="evidence" value="ECO:0007669"/>
    <property type="project" value="InterPro"/>
</dbReference>
<comment type="similarity">
    <text evidence="1">Belongs to the MAM33 family.</text>
</comment>
<dbReference type="InterPro" id="IPR003428">
    <property type="entry name" value="MAM33"/>
</dbReference>
<sequence length="234" mass="26085">MRLAPALRSLARFAAVPRRSLAQHQGLQIRCLHSSTQFFSSAASQLVECLEGEIRAEKELESQSLSQASFPGFNVTTNGAEVRLTKKHGNEDILVIFNVNHSVDVNEDAEGEAPDAAPVPVALPPFQVEITKGPERLCFHLEVCEGANQQYDFAVEEFYIANAAKGNEEDVASHVYASSGQYIDSNLHDLLFVRYLEERGLDTHFCNTLVQYATHYEHSQYVGLLNKIKEFVTK</sequence>
<dbReference type="EMBL" id="CATQJA010002621">
    <property type="protein sequence ID" value="CAJ0573654.1"/>
    <property type="molecule type" value="Genomic_DNA"/>
</dbReference>
<dbReference type="SUPFAM" id="SSF54529">
    <property type="entry name" value="Mitochondrial glycoprotein MAM33-like"/>
    <property type="match status" value="1"/>
</dbReference>
<keyword evidence="3" id="KW-1185">Reference proteome</keyword>
<gene>
    <name evidence="2" type="ORF">MSPICULIGERA_LOCUS12007</name>
</gene>
<dbReference type="AlphaFoldDB" id="A0AA36CSH8"/>
<comment type="caution">
    <text evidence="2">The sequence shown here is derived from an EMBL/GenBank/DDBJ whole genome shotgun (WGS) entry which is preliminary data.</text>
</comment>
<organism evidence="2 3">
    <name type="scientific">Mesorhabditis spiculigera</name>
    <dbReference type="NCBI Taxonomy" id="96644"/>
    <lineage>
        <taxon>Eukaryota</taxon>
        <taxon>Metazoa</taxon>
        <taxon>Ecdysozoa</taxon>
        <taxon>Nematoda</taxon>
        <taxon>Chromadorea</taxon>
        <taxon>Rhabditida</taxon>
        <taxon>Rhabditina</taxon>
        <taxon>Rhabditomorpha</taxon>
        <taxon>Rhabditoidea</taxon>
        <taxon>Rhabditidae</taxon>
        <taxon>Mesorhabditinae</taxon>
        <taxon>Mesorhabditis</taxon>
    </lineage>
</organism>
<evidence type="ECO:0000313" key="3">
    <source>
        <dbReference type="Proteomes" id="UP001177023"/>
    </source>
</evidence>
<dbReference type="Gene3D" id="3.10.280.10">
    <property type="entry name" value="Mitochondrial glycoprotein"/>
    <property type="match status" value="1"/>
</dbReference>
<accession>A0AA36CSH8</accession>
<protein>
    <recommendedName>
        <fullName evidence="4">Complement component 1 Q subcomponent-binding protein, mitochondrial</fullName>
    </recommendedName>
</protein>
<evidence type="ECO:0000313" key="2">
    <source>
        <dbReference type="EMBL" id="CAJ0573654.1"/>
    </source>
</evidence>
<evidence type="ECO:0000256" key="1">
    <source>
        <dbReference type="ARBA" id="ARBA00005457"/>
    </source>
</evidence>
<dbReference type="GO" id="GO:0042256">
    <property type="term" value="P:cytosolic ribosome assembly"/>
    <property type="evidence" value="ECO:0007669"/>
    <property type="project" value="TreeGrafter"/>
</dbReference>
<feature type="non-terminal residue" evidence="2">
    <location>
        <position position="234"/>
    </location>
</feature>
<proteinExistence type="inferred from homology"/>
<dbReference type="PANTHER" id="PTHR10826">
    <property type="entry name" value="COMPLEMENT COMPONENT 1"/>
    <property type="match status" value="1"/>
</dbReference>
<dbReference type="PANTHER" id="PTHR10826:SF1">
    <property type="entry name" value="COMPLEMENT COMPONENT 1 Q SUBCOMPONENT-BINDING PROTEIN, MITOCHONDRIAL"/>
    <property type="match status" value="1"/>
</dbReference>
<dbReference type="Pfam" id="PF02330">
    <property type="entry name" value="MAM33"/>
    <property type="match status" value="1"/>
</dbReference>
<name>A0AA36CSH8_9BILA</name>
<evidence type="ECO:0008006" key="4">
    <source>
        <dbReference type="Google" id="ProtNLM"/>
    </source>
</evidence>
<reference evidence="2" key="1">
    <citation type="submission" date="2023-06" db="EMBL/GenBank/DDBJ databases">
        <authorList>
            <person name="Delattre M."/>
        </authorList>
    </citation>
    <scope>NUCLEOTIDE SEQUENCE</scope>
    <source>
        <strain evidence="2">AF72</strain>
    </source>
</reference>
<dbReference type="InterPro" id="IPR036561">
    <property type="entry name" value="MAM33_sf"/>
</dbReference>